<evidence type="ECO:0000256" key="1">
    <source>
        <dbReference type="ARBA" id="ARBA00022729"/>
    </source>
</evidence>
<dbReference type="PANTHER" id="PTHR43405">
    <property type="entry name" value="GLYCOSYL HYDROLASE DIGH"/>
    <property type="match status" value="1"/>
</dbReference>
<dbReference type="RefSeq" id="WP_338392860.1">
    <property type="nucleotide sequence ID" value="NZ_AP025314.1"/>
</dbReference>
<feature type="signal peptide" evidence="2">
    <location>
        <begin position="1"/>
        <end position="21"/>
    </location>
</feature>
<dbReference type="InterPro" id="IPR003790">
    <property type="entry name" value="GHL10"/>
</dbReference>
<keyword evidence="1 2" id="KW-0732">Signal</keyword>
<evidence type="ECO:0000313" key="4">
    <source>
        <dbReference type="EMBL" id="BDD11361.1"/>
    </source>
</evidence>
<feature type="chain" id="PRO_5043358730" description="Fibronectin type-III domain-containing protein" evidence="2">
    <location>
        <begin position="22"/>
        <end position="524"/>
    </location>
</feature>
<dbReference type="InterPro" id="IPR052177">
    <property type="entry name" value="Divisome_Glycosyl_Hydrolase"/>
</dbReference>
<dbReference type="SUPFAM" id="SSF49265">
    <property type="entry name" value="Fibronectin type III"/>
    <property type="match status" value="1"/>
</dbReference>
<evidence type="ECO:0000313" key="5">
    <source>
        <dbReference type="Proteomes" id="UP001348817"/>
    </source>
</evidence>
<dbReference type="SUPFAM" id="SSF51445">
    <property type="entry name" value="(Trans)glycosidases"/>
    <property type="match status" value="1"/>
</dbReference>
<feature type="domain" description="Fibronectin type-III" evidence="3">
    <location>
        <begin position="413"/>
        <end position="513"/>
    </location>
</feature>
<protein>
    <recommendedName>
        <fullName evidence="3">Fibronectin type-III domain-containing protein</fullName>
    </recommendedName>
</protein>
<dbReference type="EMBL" id="AP025314">
    <property type="protein sequence ID" value="BDD11361.1"/>
    <property type="molecule type" value="Genomic_DNA"/>
</dbReference>
<dbReference type="InterPro" id="IPR036116">
    <property type="entry name" value="FN3_sf"/>
</dbReference>
<evidence type="ECO:0000259" key="3">
    <source>
        <dbReference type="PROSITE" id="PS50853"/>
    </source>
</evidence>
<name>A0AAU9CGR0_9BACT</name>
<proteinExistence type="predicted"/>
<dbReference type="InterPro" id="IPR003961">
    <property type="entry name" value="FN3_dom"/>
</dbReference>
<dbReference type="Pfam" id="PF02638">
    <property type="entry name" value="GHL10"/>
    <property type="match status" value="1"/>
</dbReference>
<gene>
    <name evidence="4" type="ORF">FUAX_37930</name>
</gene>
<dbReference type="PANTHER" id="PTHR43405:SF1">
    <property type="entry name" value="GLYCOSYL HYDROLASE DIGH"/>
    <property type="match status" value="1"/>
</dbReference>
<dbReference type="PROSITE" id="PS50853">
    <property type="entry name" value="FN3"/>
    <property type="match status" value="1"/>
</dbReference>
<organism evidence="4 5">
    <name type="scientific">Fulvitalea axinellae</name>
    <dbReference type="NCBI Taxonomy" id="1182444"/>
    <lineage>
        <taxon>Bacteria</taxon>
        <taxon>Pseudomonadati</taxon>
        <taxon>Bacteroidota</taxon>
        <taxon>Cytophagia</taxon>
        <taxon>Cytophagales</taxon>
        <taxon>Persicobacteraceae</taxon>
        <taxon>Fulvitalea</taxon>
    </lineage>
</organism>
<accession>A0AAU9CGR0</accession>
<dbReference type="Proteomes" id="UP001348817">
    <property type="component" value="Chromosome"/>
</dbReference>
<dbReference type="InterPro" id="IPR013783">
    <property type="entry name" value="Ig-like_fold"/>
</dbReference>
<dbReference type="AlphaFoldDB" id="A0AAU9CGR0"/>
<dbReference type="Gene3D" id="3.20.20.80">
    <property type="entry name" value="Glycosidases"/>
    <property type="match status" value="1"/>
</dbReference>
<dbReference type="Gene3D" id="2.60.40.10">
    <property type="entry name" value="Immunoglobulins"/>
    <property type="match status" value="1"/>
</dbReference>
<reference evidence="4 5" key="1">
    <citation type="submission" date="2021-12" db="EMBL/GenBank/DDBJ databases">
        <title>Genome sequencing of bacteria with rrn-lacking chromosome and rrn-plasmid.</title>
        <authorList>
            <person name="Anda M."/>
            <person name="Iwasaki W."/>
        </authorList>
    </citation>
    <scope>NUCLEOTIDE SEQUENCE [LARGE SCALE GENOMIC DNA]</scope>
    <source>
        <strain evidence="4 5">DSM 100852</strain>
    </source>
</reference>
<keyword evidence="5" id="KW-1185">Reference proteome</keyword>
<dbReference type="InterPro" id="IPR017853">
    <property type="entry name" value="GH"/>
</dbReference>
<dbReference type="KEGG" id="fax:FUAX_37930"/>
<dbReference type="CDD" id="cd00063">
    <property type="entry name" value="FN3"/>
    <property type="match status" value="1"/>
</dbReference>
<evidence type="ECO:0000256" key="2">
    <source>
        <dbReference type="SAM" id="SignalP"/>
    </source>
</evidence>
<sequence length="524" mass="60517">MKPRIFFLMTALLTLALCAGAQTPHPKREVRAAWIASAFNIDWPSKPGLDGQKQREEFLEILDSLSAMNINTVIVQVRPVSDTFYPSSFEPWSEFLTGKQGDRSPGQFYNPMRFMVEETHRRNMEFHAWFNPFRATAGSDTSKLSSRHPMRLHPEWFVKYGNRYYYNPGSAEARAFVTSAVMEAVRHYDIDAVHMDDYFYPYPVRGQDFPDEREYLAQTDARIPKPDWRRANVTAFVSNLSYRIRSERPHVKFGISPFGVWRNKSQDPNGSDSRASVTNYDHLFADVLLWLRKGMIDYVAPQLYWSVGYNPADYAKLLDWWAEHSYGRQLFIGQALYKVGDTKVDRNWGKPDEIMRQIDLNRQNMEVCGNAFFSSRSLLDNPLGVAENLKSEKYRHPAIIPVMPWKKEKRIKSPKVVSVEGNRFEGIRLKWKEPAGNPSVYYVIYRTESDTPFDPDNPANILAKIRRVSGEAQIFTDRSAKKGKTYTYAISAVSRQHRESPTSQSVSVKLRRSKTKTLNAFLPL</sequence>